<evidence type="ECO:0000313" key="6">
    <source>
        <dbReference type="EMBL" id="QTD65914.1"/>
    </source>
</evidence>
<evidence type="ECO:0000256" key="2">
    <source>
        <dbReference type="ARBA" id="ARBA00023125"/>
    </source>
</evidence>
<proteinExistence type="predicted"/>
<feature type="domain" description="HTH gntR-type" evidence="4">
    <location>
        <begin position="1"/>
        <end position="69"/>
    </location>
</feature>
<dbReference type="OrthoDB" id="9816541at2"/>
<dbReference type="EMBL" id="CP021427">
    <property type="protein sequence ID" value="ART98054.1"/>
    <property type="molecule type" value="Genomic_DNA"/>
</dbReference>
<keyword evidence="1" id="KW-0805">Transcription regulation</keyword>
<dbReference type="InterPro" id="IPR050679">
    <property type="entry name" value="Bact_HTH_transcr_reg"/>
</dbReference>
<dbReference type="SMART" id="SM00866">
    <property type="entry name" value="UTRA"/>
    <property type="match status" value="1"/>
</dbReference>
<dbReference type="AlphaFoldDB" id="A0A1Y0E382"/>
<dbReference type="CDD" id="cd07377">
    <property type="entry name" value="WHTH_GntR"/>
    <property type="match status" value="1"/>
</dbReference>
<sequence length="232" mass="26893">MKKYELVADKIKDYINKEQLHHGDKLPTITDLMKKYQVGKSTILQAITLLTQRGIVYKVQGSGVFVRPTGQDGYMSLTDNAGFAHVLKKPTTEVIEFSEKKAPKPISEHLHSNEECYFIKRLRKQDGKPFVLEESYYRKSIIPFMSKEIAEGSIFDYIREGLKKEIRFSDKYMRVRKLTADEAKYLELKEGDPCLEVYDTFYLANGTAFDSSKLVYNYKNSKFYDQSSDDII</sequence>
<dbReference type="InterPro" id="IPR011663">
    <property type="entry name" value="UTRA"/>
</dbReference>
<evidence type="ECO:0000313" key="7">
    <source>
        <dbReference type="Proteomes" id="UP000195798"/>
    </source>
</evidence>
<dbReference type="SUPFAM" id="SSF46785">
    <property type="entry name" value="Winged helix' DNA-binding domain"/>
    <property type="match status" value="1"/>
</dbReference>
<dbReference type="Pfam" id="PF07702">
    <property type="entry name" value="UTRA"/>
    <property type="match status" value="1"/>
</dbReference>
<keyword evidence="2" id="KW-0238">DNA-binding</keyword>
<dbReference type="Gene3D" id="3.40.1410.10">
    <property type="entry name" value="Chorismate lyase-like"/>
    <property type="match status" value="1"/>
</dbReference>
<dbReference type="SMART" id="SM00345">
    <property type="entry name" value="HTH_GNTR"/>
    <property type="match status" value="1"/>
</dbReference>
<reference evidence="5 7" key="1">
    <citation type="submission" date="2017-05" db="EMBL/GenBank/DDBJ databases">
        <authorList>
            <person name="Oh N.-S."/>
        </authorList>
    </citation>
    <scope>NUCLEOTIDE SEQUENCE [LARGE SCALE GENOMIC DNA]</scope>
    <source>
        <strain evidence="5 7">4M13</strain>
    </source>
</reference>
<evidence type="ECO:0000256" key="3">
    <source>
        <dbReference type="ARBA" id="ARBA00023163"/>
    </source>
</evidence>
<dbReference type="Proteomes" id="UP000663932">
    <property type="component" value="Chromosome"/>
</dbReference>
<dbReference type="RefSeq" id="WP_003649549.1">
    <property type="nucleotide sequence ID" value="NZ_CABHMU010000032.1"/>
</dbReference>
<dbReference type="EMBL" id="CP071801">
    <property type="protein sequence ID" value="QTD65914.1"/>
    <property type="molecule type" value="Genomic_DNA"/>
</dbReference>
<keyword evidence="3" id="KW-0804">Transcription</keyword>
<evidence type="ECO:0000259" key="4">
    <source>
        <dbReference type="PROSITE" id="PS50949"/>
    </source>
</evidence>
<dbReference type="GO" id="GO:0003677">
    <property type="term" value="F:DNA binding"/>
    <property type="evidence" value="ECO:0007669"/>
    <property type="project" value="UniProtKB-KW"/>
</dbReference>
<evidence type="ECO:0000256" key="1">
    <source>
        <dbReference type="ARBA" id="ARBA00023015"/>
    </source>
</evidence>
<dbReference type="InterPro" id="IPR028978">
    <property type="entry name" value="Chorismate_lyase_/UTRA_dom_sf"/>
</dbReference>
<gene>
    <name evidence="5" type="ORF">CCE30_03595</name>
    <name evidence="6" type="ORF">J3E67_000198</name>
</gene>
<dbReference type="Proteomes" id="UP000195798">
    <property type="component" value="Chromosome"/>
</dbReference>
<protein>
    <submittedName>
        <fullName evidence="6">GntR family transcriptional regulator</fullName>
    </submittedName>
</protein>
<dbReference type="GO" id="GO:0045892">
    <property type="term" value="P:negative regulation of DNA-templated transcription"/>
    <property type="evidence" value="ECO:0007669"/>
    <property type="project" value="TreeGrafter"/>
</dbReference>
<dbReference type="SUPFAM" id="SSF64288">
    <property type="entry name" value="Chorismate lyase-like"/>
    <property type="match status" value="1"/>
</dbReference>
<dbReference type="PANTHER" id="PTHR44846:SF4">
    <property type="entry name" value="HTH GNTR-TYPE DOMAIN-CONTAINING PROTEIN"/>
    <property type="match status" value="1"/>
</dbReference>
<name>A0A1Y0E382_LACGS</name>
<reference evidence="6" key="2">
    <citation type="submission" date="2021-03" db="EMBL/GenBank/DDBJ databases">
        <title>Whole genome sequence of Lactobacillus gasseri HL75.</title>
        <authorList>
            <person name="Kim J.-M."/>
            <person name="Chung S.H."/>
            <person name="Kim J.-S."/>
        </authorList>
    </citation>
    <scope>NUCLEOTIDE SEQUENCE</scope>
    <source>
        <strain evidence="6">HL75</strain>
    </source>
</reference>
<accession>A0A1Y0E382</accession>
<evidence type="ECO:0000313" key="5">
    <source>
        <dbReference type="EMBL" id="ART98054.1"/>
    </source>
</evidence>
<dbReference type="InterPro" id="IPR000524">
    <property type="entry name" value="Tscrpt_reg_HTH_GntR"/>
</dbReference>
<dbReference type="PROSITE" id="PS50949">
    <property type="entry name" value="HTH_GNTR"/>
    <property type="match status" value="1"/>
</dbReference>
<dbReference type="Gene3D" id="1.10.10.10">
    <property type="entry name" value="Winged helix-like DNA-binding domain superfamily/Winged helix DNA-binding domain"/>
    <property type="match status" value="1"/>
</dbReference>
<dbReference type="GO" id="GO:0003700">
    <property type="term" value="F:DNA-binding transcription factor activity"/>
    <property type="evidence" value="ECO:0007669"/>
    <property type="project" value="InterPro"/>
</dbReference>
<organism evidence="6 8">
    <name type="scientific">Lactobacillus gasseri</name>
    <dbReference type="NCBI Taxonomy" id="1596"/>
    <lineage>
        <taxon>Bacteria</taxon>
        <taxon>Bacillati</taxon>
        <taxon>Bacillota</taxon>
        <taxon>Bacilli</taxon>
        <taxon>Lactobacillales</taxon>
        <taxon>Lactobacillaceae</taxon>
        <taxon>Lactobacillus</taxon>
    </lineage>
</organism>
<evidence type="ECO:0000313" key="8">
    <source>
        <dbReference type="Proteomes" id="UP000663932"/>
    </source>
</evidence>
<dbReference type="PANTHER" id="PTHR44846">
    <property type="entry name" value="MANNOSYL-D-GLYCERATE TRANSPORT/METABOLISM SYSTEM REPRESSOR MNGR-RELATED"/>
    <property type="match status" value="1"/>
</dbReference>
<dbReference type="Pfam" id="PF00392">
    <property type="entry name" value="GntR"/>
    <property type="match status" value="1"/>
</dbReference>
<dbReference type="InterPro" id="IPR036388">
    <property type="entry name" value="WH-like_DNA-bd_sf"/>
</dbReference>
<dbReference type="InterPro" id="IPR036390">
    <property type="entry name" value="WH_DNA-bd_sf"/>
</dbReference>